<dbReference type="AlphaFoldDB" id="A0A8J2PAP7"/>
<accession>A0A8J2PAP7</accession>
<dbReference type="EMBL" id="CAJVCH010184152">
    <property type="protein sequence ID" value="CAG7729786.1"/>
    <property type="molecule type" value="Genomic_DNA"/>
</dbReference>
<reference evidence="1" key="1">
    <citation type="submission" date="2021-06" db="EMBL/GenBank/DDBJ databases">
        <authorList>
            <person name="Hodson N. C."/>
            <person name="Mongue J. A."/>
            <person name="Jaron S. K."/>
        </authorList>
    </citation>
    <scope>NUCLEOTIDE SEQUENCE</scope>
</reference>
<gene>
    <name evidence="1" type="ORF">AFUS01_LOCUS18478</name>
</gene>
<evidence type="ECO:0000313" key="2">
    <source>
        <dbReference type="Proteomes" id="UP000708208"/>
    </source>
</evidence>
<name>A0A8J2PAP7_9HEXA</name>
<evidence type="ECO:0000313" key="1">
    <source>
        <dbReference type="EMBL" id="CAG7729786.1"/>
    </source>
</evidence>
<proteinExistence type="predicted"/>
<dbReference type="Proteomes" id="UP000708208">
    <property type="component" value="Unassembled WGS sequence"/>
</dbReference>
<organism evidence="1 2">
    <name type="scientific">Allacma fusca</name>
    <dbReference type="NCBI Taxonomy" id="39272"/>
    <lineage>
        <taxon>Eukaryota</taxon>
        <taxon>Metazoa</taxon>
        <taxon>Ecdysozoa</taxon>
        <taxon>Arthropoda</taxon>
        <taxon>Hexapoda</taxon>
        <taxon>Collembola</taxon>
        <taxon>Symphypleona</taxon>
        <taxon>Sminthuridae</taxon>
        <taxon>Allacma</taxon>
    </lineage>
</organism>
<protein>
    <submittedName>
        <fullName evidence="1">Uncharacterized protein</fullName>
    </submittedName>
</protein>
<comment type="caution">
    <text evidence="1">The sequence shown here is derived from an EMBL/GenBank/DDBJ whole genome shotgun (WGS) entry which is preliminary data.</text>
</comment>
<sequence length="221" mass="25895">MVLPENSARLSLRITGIFFKFGQYVLSVPFRYSFSKKSFRHGPVWKRILWIIMQRIILSLELAQATRELIRVLLDKTVNQGECSLVFFAFVGWVLNVREYFGEDPMPPTKNYITYGILLFLCFPQCTSQSAMLVQEAEKKQYLYSILPEEYRNFGTRTFYTFFCIFRVCSNFGTVCFYVMTSFLHCQTVRQVKQIRDAKNTYDVVREAEDLPNVTAIVQPL</sequence>
<keyword evidence="2" id="KW-1185">Reference proteome</keyword>